<dbReference type="PANTHER" id="PTHR24124:SF8">
    <property type="entry name" value="OCA DOMAIN-CONTAINING PROTEIN"/>
    <property type="match status" value="1"/>
</dbReference>
<dbReference type="InterPro" id="IPR002110">
    <property type="entry name" value="Ankyrin_rpt"/>
</dbReference>
<evidence type="ECO:0000313" key="4">
    <source>
        <dbReference type="Ensembl" id="ENSENLP00000033965.1"/>
    </source>
</evidence>
<dbReference type="AlphaFoldDB" id="A0A665VQI7"/>
<dbReference type="SMART" id="SM00248">
    <property type="entry name" value="ANK"/>
    <property type="match status" value="2"/>
</dbReference>
<keyword evidence="2 3" id="KW-0040">ANK repeat</keyword>
<proteinExistence type="predicted"/>
<dbReference type="GO" id="GO:0010468">
    <property type="term" value="P:regulation of gene expression"/>
    <property type="evidence" value="ECO:0007669"/>
    <property type="project" value="TreeGrafter"/>
</dbReference>
<organism evidence="4 5">
    <name type="scientific">Echeneis naucrates</name>
    <name type="common">Live sharksucker</name>
    <dbReference type="NCBI Taxonomy" id="173247"/>
    <lineage>
        <taxon>Eukaryota</taxon>
        <taxon>Metazoa</taxon>
        <taxon>Chordata</taxon>
        <taxon>Craniata</taxon>
        <taxon>Vertebrata</taxon>
        <taxon>Euteleostomi</taxon>
        <taxon>Actinopterygii</taxon>
        <taxon>Neopterygii</taxon>
        <taxon>Teleostei</taxon>
        <taxon>Neoteleostei</taxon>
        <taxon>Acanthomorphata</taxon>
        <taxon>Carangaria</taxon>
        <taxon>Carangiformes</taxon>
        <taxon>Echeneidae</taxon>
        <taxon>Echeneis</taxon>
    </lineage>
</organism>
<accession>A0A665VQI7</accession>
<evidence type="ECO:0000256" key="1">
    <source>
        <dbReference type="ARBA" id="ARBA00022737"/>
    </source>
</evidence>
<keyword evidence="5" id="KW-1185">Reference proteome</keyword>
<feature type="repeat" description="ANK" evidence="3">
    <location>
        <begin position="193"/>
        <end position="225"/>
    </location>
</feature>
<dbReference type="InterPro" id="IPR036770">
    <property type="entry name" value="Ankyrin_rpt-contain_sf"/>
</dbReference>
<sequence length="332" mass="37709">MRNIRLAQGWEPQDFQVNVKMKNIFVNMRMFRIIYGLKHRSHLEELEIIIEVLEEDLRTCNTSRSPSQKLSCYDPPVSPEWSPAGRLHFHTVTVKDEHASESDDMIPSPQSYRSYSPGGAECYKALSPPGFTSPQPGSVYGSGGEEWVDPPNHDWNLNDSMFFWTQLQREESQLRDVSDAMLLATDELRRTFTVYTALLHAANHNHHLMVADLIRLGANVNATNNSGKSCLHLSAEKGYVRVLEVLKQTMMDGVYVDVEATDNCGMSVLQCASLALKATVCELEGSKSPNPTRLHVLRQEQMMETLECLLHMVCLSRSPMRYPLRYRAFVVM</sequence>
<protein>
    <submittedName>
        <fullName evidence="4">NF-kappa-B inhibitor zeta-like</fullName>
    </submittedName>
</protein>
<evidence type="ECO:0000256" key="3">
    <source>
        <dbReference type="PROSITE-ProRule" id="PRU00023"/>
    </source>
</evidence>
<evidence type="ECO:0000313" key="5">
    <source>
        <dbReference type="Proteomes" id="UP000472264"/>
    </source>
</evidence>
<evidence type="ECO:0000256" key="2">
    <source>
        <dbReference type="ARBA" id="ARBA00023043"/>
    </source>
</evidence>
<dbReference type="Gene3D" id="1.25.40.20">
    <property type="entry name" value="Ankyrin repeat-containing domain"/>
    <property type="match status" value="1"/>
</dbReference>
<reference evidence="4" key="3">
    <citation type="submission" date="2025-09" db="UniProtKB">
        <authorList>
            <consortium name="Ensembl"/>
        </authorList>
    </citation>
    <scope>IDENTIFICATION</scope>
</reference>
<keyword evidence="1" id="KW-0677">Repeat</keyword>
<gene>
    <name evidence="4" type="primary">zgc:113279</name>
</gene>
<dbReference type="SUPFAM" id="SSF48403">
    <property type="entry name" value="Ankyrin repeat"/>
    <property type="match status" value="1"/>
</dbReference>
<dbReference type="GO" id="GO:0005634">
    <property type="term" value="C:nucleus"/>
    <property type="evidence" value="ECO:0007669"/>
    <property type="project" value="TreeGrafter"/>
</dbReference>
<reference evidence="4" key="1">
    <citation type="submission" date="2021-04" db="EMBL/GenBank/DDBJ databases">
        <authorList>
            <consortium name="Wellcome Sanger Institute Data Sharing"/>
        </authorList>
    </citation>
    <scope>NUCLEOTIDE SEQUENCE [LARGE SCALE GENOMIC DNA]</scope>
</reference>
<dbReference type="Proteomes" id="UP000472264">
    <property type="component" value="Chromosome 13"/>
</dbReference>
<reference evidence="4" key="2">
    <citation type="submission" date="2025-08" db="UniProtKB">
        <authorList>
            <consortium name="Ensembl"/>
        </authorList>
    </citation>
    <scope>IDENTIFICATION</scope>
</reference>
<dbReference type="Ensembl" id="ENSENLT00000034899.1">
    <property type="protein sequence ID" value="ENSENLP00000033965.1"/>
    <property type="gene ID" value="ENSENLG00000014896.1"/>
</dbReference>
<dbReference type="Pfam" id="PF13637">
    <property type="entry name" value="Ank_4"/>
    <property type="match status" value="1"/>
</dbReference>
<dbReference type="PANTHER" id="PTHR24124">
    <property type="entry name" value="ANKYRIN REPEAT FAMILY A"/>
    <property type="match status" value="1"/>
</dbReference>
<dbReference type="PROSITE" id="PS50088">
    <property type="entry name" value="ANK_REPEAT"/>
    <property type="match status" value="1"/>
</dbReference>
<name>A0A665VQI7_ECHNA</name>